<sequence>INHLLFINIRKLTLKKAIDFIAEAWEESGSENDINNAAILVNDLLVKNNLEAQELINNIEEYTYMIDQSAITEDVLTDEGIIEMVKNEFRKEESNDSDEGSLPPPPVTLIEAVEALEKIISYQESLEVGKSFNENGLVMLRKQLKEWYYKREKNKKQASLLSFFNRID</sequence>
<proteinExistence type="predicted"/>
<accession>A0ACA9PJH3</accession>
<evidence type="ECO:0000313" key="2">
    <source>
        <dbReference type="Proteomes" id="UP000789366"/>
    </source>
</evidence>
<reference evidence="1" key="1">
    <citation type="submission" date="2021-06" db="EMBL/GenBank/DDBJ databases">
        <authorList>
            <person name="Kallberg Y."/>
            <person name="Tangrot J."/>
            <person name="Rosling A."/>
        </authorList>
    </citation>
    <scope>NUCLEOTIDE SEQUENCE</scope>
    <source>
        <strain evidence="1">28 12/20/2015</strain>
    </source>
</reference>
<protein>
    <submittedName>
        <fullName evidence="1">1835_t:CDS:1</fullName>
    </submittedName>
</protein>
<gene>
    <name evidence="1" type="ORF">SPELUC_LOCUS11879</name>
</gene>
<dbReference type="Proteomes" id="UP000789366">
    <property type="component" value="Unassembled WGS sequence"/>
</dbReference>
<dbReference type="EMBL" id="CAJVPW010026337">
    <property type="protein sequence ID" value="CAG8712037.1"/>
    <property type="molecule type" value="Genomic_DNA"/>
</dbReference>
<feature type="non-terminal residue" evidence="1">
    <location>
        <position position="1"/>
    </location>
</feature>
<keyword evidence="2" id="KW-1185">Reference proteome</keyword>
<evidence type="ECO:0000313" key="1">
    <source>
        <dbReference type="EMBL" id="CAG8712037.1"/>
    </source>
</evidence>
<comment type="caution">
    <text evidence="1">The sequence shown here is derived from an EMBL/GenBank/DDBJ whole genome shotgun (WGS) entry which is preliminary data.</text>
</comment>
<organism evidence="1 2">
    <name type="scientific">Cetraspora pellucida</name>
    <dbReference type="NCBI Taxonomy" id="1433469"/>
    <lineage>
        <taxon>Eukaryota</taxon>
        <taxon>Fungi</taxon>
        <taxon>Fungi incertae sedis</taxon>
        <taxon>Mucoromycota</taxon>
        <taxon>Glomeromycotina</taxon>
        <taxon>Glomeromycetes</taxon>
        <taxon>Diversisporales</taxon>
        <taxon>Gigasporaceae</taxon>
        <taxon>Cetraspora</taxon>
    </lineage>
</organism>
<name>A0ACA9PJH3_9GLOM</name>